<dbReference type="Proteomes" id="UP001152795">
    <property type="component" value="Unassembled WGS sequence"/>
</dbReference>
<dbReference type="AlphaFoldDB" id="A0A6S7GQN4"/>
<name>A0A6S7GQN4_PARCT</name>
<accession>A0A6S7GQN4</accession>
<keyword evidence="2" id="KW-1185">Reference proteome</keyword>
<gene>
    <name evidence="1" type="ORF">PACLA_8A001463</name>
</gene>
<evidence type="ECO:0000313" key="1">
    <source>
        <dbReference type="EMBL" id="CAB3988737.1"/>
    </source>
</evidence>
<protein>
    <submittedName>
        <fullName evidence="1">Uncharacterized protein</fullName>
    </submittedName>
</protein>
<proteinExistence type="predicted"/>
<evidence type="ECO:0000313" key="2">
    <source>
        <dbReference type="Proteomes" id="UP001152795"/>
    </source>
</evidence>
<sequence length="284" mass="32831">MASQTYAYDLLSNENHSFTVEFDTYKPRPHFIVLAKQQEDIKPPDFGSTTPEQREKLMEAVRSMMSRFSISSGILSIRRGSWLRKIGRGETFHAHICVDVELYLQVFEQEKHNIFDWSDQRYAKYTKRVGDYPEEDHFDEDVAAFEELRREAVDLPHVQLPIVGESGITTALHQSHPKIGFFGKKDEISSEDVVWTMENFAKDLGLTNYVLKTDPAFDKSYGCQLCLYLGSVPTEDWNFVSKKDGEEVLGYIVTTVPRFYELCPVEQREQWFTAFKGSEFACLT</sequence>
<dbReference type="OrthoDB" id="9972063at2759"/>
<reference evidence="1" key="1">
    <citation type="submission" date="2020-04" db="EMBL/GenBank/DDBJ databases">
        <authorList>
            <person name="Alioto T."/>
            <person name="Alioto T."/>
            <person name="Gomez Garrido J."/>
        </authorList>
    </citation>
    <scope>NUCLEOTIDE SEQUENCE</scope>
    <source>
        <strain evidence="1">A484AB</strain>
    </source>
</reference>
<organism evidence="1 2">
    <name type="scientific">Paramuricea clavata</name>
    <name type="common">Red gorgonian</name>
    <name type="synonym">Violescent sea-whip</name>
    <dbReference type="NCBI Taxonomy" id="317549"/>
    <lineage>
        <taxon>Eukaryota</taxon>
        <taxon>Metazoa</taxon>
        <taxon>Cnidaria</taxon>
        <taxon>Anthozoa</taxon>
        <taxon>Octocorallia</taxon>
        <taxon>Malacalcyonacea</taxon>
        <taxon>Plexauridae</taxon>
        <taxon>Paramuricea</taxon>
    </lineage>
</organism>
<comment type="caution">
    <text evidence="1">The sequence shown here is derived from an EMBL/GenBank/DDBJ whole genome shotgun (WGS) entry which is preliminary data.</text>
</comment>
<dbReference type="EMBL" id="CACRXK020001371">
    <property type="protein sequence ID" value="CAB3988737.1"/>
    <property type="molecule type" value="Genomic_DNA"/>
</dbReference>